<name>A0ABN7WME5_GIGMA</name>
<dbReference type="EMBL" id="CAJVQB010050703">
    <property type="protein sequence ID" value="CAG8835050.1"/>
    <property type="molecule type" value="Genomic_DNA"/>
</dbReference>
<evidence type="ECO:0000313" key="2">
    <source>
        <dbReference type="Proteomes" id="UP000789901"/>
    </source>
</evidence>
<feature type="non-terminal residue" evidence="1">
    <location>
        <position position="118"/>
    </location>
</feature>
<accession>A0ABN7WME5</accession>
<gene>
    <name evidence="1" type="ORF">GMARGA_LOCUS32372</name>
</gene>
<reference evidence="1 2" key="1">
    <citation type="submission" date="2021-06" db="EMBL/GenBank/DDBJ databases">
        <authorList>
            <person name="Kallberg Y."/>
            <person name="Tangrot J."/>
            <person name="Rosling A."/>
        </authorList>
    </citation>
    <scope>NUCLEOTIDE SEQUENCE [LARGE SCALE GENOMIC DNA]</scope>
    <source>
        <strain evidence="1 2">120-4 pot B 10/14</strain>
    </source>
</reference>
<comment type="caution">
    <text evidence="1">The sequence shown here is derived from an EMBL/GenBank/DDBJ whole genome shotgun (WGS) entry which is preliminary data.</text>
</comment>
<sequence>MIANETPTLAPKGITVALEKHSKICVLPNKDKNNAQNYRTNNAEQYHLDIEKNSLNNLSISCHKINGLKYNSMKGTEENVDIIDLAETNILSKEGKFILKDNSRYVSFWANTCKNKKK</sequence>
<dbReference type="Proteomes" id="UP000789901">
    <property type="component" value="Unassembled WGS sequence"/>
</dbReference>
<keyword evidence="2" id="KW-1185">Reference proteome</keyword>
<organism evidence="1 2">
    <name type="scientific">Gigaspora margarita</name>
    <dbReference type="NCBI Taxonomy" id="4874"/>
    <lineage>
        <taxon>Eukaryota</taxon>
        <taxon>Fungi</taxon>
        <taxon>Fungi incertae sedis</taxon>
        <taxon>Mucoromycota</taxon>
        <taxon>Glomeromycotina</taxon>
        <taxon>Glomeromycetes</taxon>
        <taxon>Diversisporales</taxon>
        <taxon>Gigasporaceae</taxon>
        <taxon>Gigaspora</taxon>
    </lineage>
</organism>
<evidence type="ECO:0000313" key="1">
    <source>
        <dbReference type="EMBL" id="CAG8835050.1"/>
    </source>
</evidence>
<proteinExistence type="predicted"/>
<protein>
    <submittedName>
        <fullName evidence="1">6676_t:CDS:1</fullName>
    </submittedName>
</protein>